<dbReference type="STRING" id="8030.ENSSSAP00000106992"/>
<dbReference type="GeneID" id="100136557"/>
<evidence type="ECO:0000256" key="1">
    <source>
        <dbReference type="ARBA" id="ARBA00004177"/>
    </source>
</evidence>
<evidence type="ECO:0000256" key="10">
    <source>
        <dbReference type="ARBA" id="ARBA00022989"/>
    </source>
</evidence>
<reference evidence="18" key="1">
    <citation type="submission" date="2025-08" db="UniProtKB">
        <authorList>
            <consortium name="RefSeq"/>
        </authorList>
    </citation>
    <scope>IDENTIFICATION</scope>
</reference>
<dbReference type="SUPFAM" id="SSF52047">
    <property type="entry name" value="RNI-like"/>
    <property type="match status" value="1"/>
</dbReference>
<dbReference type="GO" id="GO:0038187">
    <property type="term" value="F:pattern recognition receptor activity"/>
    <property type="evidence" value="ECO:0007669"/>
    <property type="project" value="TreeGrafter"/>
</dbReference>
<evidence type="ECO:0000313" key="18">
    <source>
        <dbReference type="RefSeq" id="XP_013990086.2"/>
    </source>
</evidence>
<comment type="subcellular location">
    <subcellularLocation>
        <location evidence="15">Endomembrane system</location>
        <topology evidence="15">Single-pass type I membrane protein</topology>
    </subcellularLocation>
    <subcellularLocation>
        <location evidence="1">Endosome</location>
    </subcellularLocation>
</comment>
<keyword evidence="13" id="KW-0325">Glycoprotein</keyword>
<dbReference type="InterPro" id="IPR000483">
    <property type="entry name" value="Cys-rich_flank_reg_C"/>
</dbReference>
<dbReference type="SMART" id="SM00082">
    <property type="entry name" value="LRRCT"/>
    <property type="match status" value="1"/>
</dbReference>
<dbReference type="SUPFAM" id="SSF52200">
    <property type="entry name" value="Toll/Interleukin receptor TIR domain"/>
    <property type="match status" value="1"/>
</dbReference>
<dbReference type="PaxDb" id="8030-ENSSSAP00000106992"/>
<dbReference type="InterPro" id="IPR035897">
    <property type="entry name" value="Toll_tir_struct_dom_sf"/>
</dbReference>
<dbReference type="InterPro" id="IPR000157">
    <property type="entry name" value="TIR_dom"/>
</dbReference>
<dbReference type="GO" id="GO:0002224">
    <property type="term" value="P:toll-like receptor signaling pathway"/>
    <property type="evidence" value="ECO:0007669"/>
    <property type="project" value="TreeGrafter"/>
</dbReference>
<evidence type="ECO:0000256" key="4">
    <source>
        <dbReference type="ARBA" id="ARBA00022614"/>
    </source>
</evidence>
<dbReference type="PANTHER" id="PTHR47410:SF4">
    <property type="entry name" value="TOLL-LIKE RECEPTOR 9"/>
    <property type="match status" value="1"/>
</dbReference>
<dbReference type="SMART" id="SM00364">
    <property type="entry name" value="LRR_BAC"/>
    <property type="match status" value="7"/>
</dbReference>
<evidence type="ECO:0000256" key="5">
    <source>
        <dbReference type="ARBA" id="ARBA00022692"/>
    </source>
</evidence>
<dbReference type="PROSITE" id="PS51450">
    <property type="entry name" value="LRR"/>
    <property type="match status" value="3"/>
</dbReference>
<dbReference type="GO" id="GO:0005768">
    <property type="term" value="C:endosome"/>
    <property type="evidence" value="ECO:0007669"/>
    <property type="project" value="UniProtKB-SubCell"/>
</dbReference>
<dbReference type="Pfam" id="PF01582">
    <property type="entry name" value="TIR"/>
    <property type="match status" value="1"/>
</dbReference>
<dbReference type="GO" id="GO:0006954">
    <property type="term" value="P:inflammatory response"/>
    <property type="evidence" value="ECO:0007669"/>
    <property type="project" value="UniProtKB-KW"/>
</dbReference>
<dbReference type="GO" id="GO:0051607">
    <property type="term" value="P:defense response to virus"/>
    <property type="evidence" value="ECO:0007669"/>
    <property type="project" value="TreeGrafter"/>
</dbReference>
<dbReference type="GO" id="GO:1902533">
    <property type="term" value="P:positive regulation of intracellular signal transduction"/>
    <property type="evidence" value="ECO:0007669"/>
    <property type="project" value="UniProtKB-ARBA"/>
</dbReference>
<keyword evidence="10" id="KW-1133">Transmembrane helix</keyword>
<dbReference type="SUPFAM" id="SSF52058">
    <property type="entry name" value="L domain-like"/>
    <property type="match status" value="1"/>
</dbReference>
<keyword evidence="14" id="KW-0395">Inflammatory response</keyword>
<dbReference type="InterPro" id="IPR003591">
    <property type="entry name" value="Leu-rich_rpt_typical-subtyp"/>
</dbReference>
<dbReference type="AlphaFoldDB" id="A0A1S3LGL6"/>
<feature type="domain" description="TIR" evidence="16">
    <location>
        <begin position="915"/>
        <end position="1067"/>
    </location>
</feature>
<dbReference type="GO" id="GO:0007249">
    <property type="term" value="P:canonical NF-kappaB signal transduction"/>
    <property type="evidence" value="ECO:0007669"/>
    <property type="project" value="TreeGrafter"/>
</dbReference>
<evidence type="ECO:0000256" key="15">
    <source>
        <dbReference type="ARBA" id="ARBA00046288"/>
    </source>
</evidence>
<dbReference type="PROSITE" id="PS50104">
    <property type="entry name" value="TIR"/>
    <property type="match status" value="1"/>
</dbReference>
<keyword evidence="5" id="KW-0812">Transmembrane</keyword>
<dbReference type="SMART" id="SM00369">
    <property type="entry name" value="LRR_TYP"/>
    <property type="match status" value="14"/>
</dbReference>
<evidence type="ECO:0000256" key="2">
    <source>
        <dbReference type="ARBA" id="ARBA00009634"/>
    </source>
</evidence>
<dbReference type="GO" id="GO:0005886">
    <property type="term" value="C:plasma membrane"/>
    <property type="evidence" value="ECO:0007669"/>
    <property type="project" value="TreeGrafter"/>
</dbReference>
<evidence type="ECO:0000259" key="16">
    <source>
        <dbReference type="PROSITE" id="PS50104"/>
    </source>
</evidence>
<keyword evidence="11" id="KW-0472">Membrane</keyword>
<dbReference type="Gene3D" id="3.80.10.10">
    <property type="entry name" value="Ribonuclease Inhibitor"/>
    <property type="match status" value="1"/>
</dbReference>
<evidence type="ECO:0000256" key="3">
    <source>
        <dbReference type="ARBA" id="ARBA00022588"/>
    </source>
</evidence>
<dbReference type="Pfam" id="PF13855">
    <property type="entry name" value="LRR_8"/>
    <property type="match status" value="5"/>
</dbReference>
<evidence type="ECO:0000256" key="13">
    <source>
        <dbReference type="ARBA" id="ARBA00023180"/>
    </source>
</evidence>
<keyword evidence="4" id="KW-0433">Leucine-rich repeat</keyword>
<keyword evidence="6" id="KW-0732">Signal</keyword>
<dbReference type="Gene3D" id="3.40.50.10140">
    <property type="entry name" value="Toll/interleukin-1 receptor homology (TIR) domain"/>
    <property type="match status" value="1"/>
</dbReference>
<keyword evidence="7" id="KW-0677">Repeat</keyword>
<keyword evidence="17" id="KW-1185">Reference proteome</keyword>
<evidence type="ECO:0000256" key="11">
    <source>
        <dbReference type="ARBA" id="ARBA00023136"/>
    </source>
</evidence>
<dbReference type="PANTHER" id="PTHR47410">
    <property type="entry name" value="TOLL-LIKE RECEPTOR 7-RELATED"/>
    <property type="match status" value="1"/>
</dbReference>
<evidence type="ECO:0000313" key="17">
    <source>
        <dbReference type="Proteomes" id="UP001652741"/>
    </source>
</evidence>
<evidence type="ECO:0000256" key="12">
    <source>
        <dbReference type="ARBA" id="ARBA00023170"/>
    </source>
</evidence>
<dbReference type="RefSeq" id="XP_013990086.2">
    <property type="nucleotide sequence ID" value="XM_014134611.2"/>
</dbReference>
<name>A0A1S3LGL6_SALSA</name>
<dbReference type="CTD" id="54106"/>
<proteinExistence type="inferred from homology"/>
<keyword evidence="3" id="KW-0399">Innate immunity</keyword>
<protein>
    <submittedName>
        <fullName evidence="18">Toll-like receptor 9 isoform X1</fullName>
    </submittedName>
</protein>
<sequence length="1084" mass="122968">MNVLFISVQVMQGYGVLLCLCLLTPAVRTTNPKFFPCDSNADSSVVNCSRRALTRIPVICSASVLSLDLSYTGIQQVGKDAFSGVPNLQKLSMTRNCLPSHMRALGSPSCHVEIHKDAFMCLKNLSTLLLEGNSLTSPLPRLPDSLEVLNLESNHLYNITQPLGTPNLKQLLLTMNCYYGNPCNQSFHIDEAVFRELTQLQYLTLGFNNVTSIPPGMPPSLKRLDLNENKISVLNEWAFANLTQLCQLNLGWNCQRCDHAAQPCFPCFNNTPLDINPRAFYAQNNSLKFLSLRGNSLRNIPEGLFSPLVHLERLDLSDNLLAIAIRTGTFFIELKRLTWISLIYNYEPMKTFKELVLSPNLTQMSGLKTLLLSGNFFHMVSEETVAVLAKFRWLEVLELRMNFIRSCNLSALAQLPALVRVDLSQNMLEFFPSFSTQSNMCKSFKSFQNQNRYDTVELQNPPMLLSDRKAVPDEPWHHPGPVVTAAEPGPNTLAILEDECTQNPTIFSFKNNLCNGAMSFDLSQNNILALNGSLFLGMEKAVCLDLSYNYMSQSLNGKQFLHLDNLAYLSMAHNRIDLYYGDAFKELNATLKALDLSNNEFHFLMRGMGHRFEFIKNLPNLEVLSLSDNSIGMRIDHTLYSDSLRYLYFSGNNLDIMWDTRSNDYITFFQNLTNLIYLDISRNQLRSLSPAAFCNLPVSLQVLRVSDNKLNYFPWENITALGRLCHLNLSLNYLSELPDKVIHFQAKLTLLDLSHNQISFLPEDFFSQALALRFLYLNHNKLKLLDRQSLPAPLRYGSALQLLTLHANPFDCSCDTSWFADFLRASQVEILLLTTAVHCGFPESQQGASVLSMDPRSCQEIYGSLTFLSMTFLTLVFTALPLLRHLYGWDVWYCFQVLWAGHKGYSQLPGGNFQSQYDAFVVFDTGNHAVRDWVYNELLIHLENVGRRRFCLCLEERDWVPGLSCIENLHSAVYSSMKTVFVLTSGASGGGARVSRVDGVTRQAFYMVQQRLLDEKVDVAVLVLLDEVFPKLKYLQLRKRLCRKSVLSWPRNPQAQPLFWNNMKTALASDNIRSYDSNVSESFI</sequence>
<accession>A0A1S3LGL6</accession>
<evidence type="ECO:0000256" key="8">
    <source>
        <dbReference type="ARBA" id="ARBA00022753"/>
    </source>
</evidence>
<keyword evidence="9" id="KW-0391">Immunity</keyword>
<dbReference type="Proteomes" id="UP001652741">
    <property type="component" value="Chromosome ssa13"/>
</dbReference>
<dbReference type="GO" id="GO:0045087">
    <property type="term" value="P:innate immune response"/>
    <property type="evidence" value="ECO:0007669"/>
    <property type="project" value="UniProtKB-KW"/>
</dbReference>
<evidence type="ECO:0000256" key="7">
    <source>
        <dbReference type="ARBA" id="ARBA00022737"/>
    </source>
</evidence>
<dbReference type="InterPro" id="IPR001611">
    <property type="entry name" value="Leu-rich_rpt"/>
</dbReference>
<dbReference type="GO" id="GO:0032755">
    <property type="term" value="P:positive regulation of interleukin-6 production"/>
    <property type="evidence" value="ECO:0007669"/>
    <property type="project" value="TreeGrafter"/>
</dbReference>
<organism evidence="17 18">
    <name type="scientific">Salmo salar</name>
    <name type="common">Atlantic salmon</name>
    <dbReference type="NCBI Taxonomy" id="8030"/>
    <lineage>
        <taxon>Eukaryota</taxon>
        <taxon>Metazoa</taxon>
        <taxon>Chordata</taxon>
        <taxon>Craniata</taxon>
        <taxon>Vertebrata</taxon>
        <taxon>Euteleostomi</taxon>
        <taxon>Actinopterygii</taxon>
        <taxon>Neopterygii</taxon>
        <taxon>Teleostei</taxon>
        <taxon>Protacanthopterygii</taxon>
        <taxon>Salmoniformes</taxon>
        <taxon>Salmonidae</taxon>
        <taxon>Salmoninae</taxon>
        <taxon>Salmo</taxon>
    </lineage>
</organism>
<keyword evidence="12" id="KW-0675">Receptor</keyword>
<evidence type="ECO:0000256" key="9">
    <source>
        <dbReference type="ARBA" id="ARBA00022859"/>
    </source>
</evidence>
<keyword evidence="8" id="KW-0967">Endosome</keyword>
<evidence type="ECO:0000256" key="6">
    <source>
        <dbReference type="ARBA" id="ARBA00022729"/>
    </source>
</evidence>
<gene>
    <name evidence="18" type="primary">tlr9</name>
</gene>
<dbReference type="InterPro" id="IPR032675">
    <property type="entry name" value="LRR_dom_sf"/>
</dbReference>
<comment type="similarity">
    <text evidence="2">Belongs to the Toll-like receptor family.</text>
</comment>
<evidence type="ECO:0000256" key="14">
    <source>
        <dbReference type="ARBA" id="ARBA00023198"/>
    </source>
</evidence>